<dbReference type="EMBL" id="CP031078">
    <property type="protein sequence ID" value="AYF01257.1"/>
    <property type="molecule type" value="Genomic_DNA"/>
</dbReference>
<gene>
    <name evidence="1" type="ORF">PY32053_01630</name>
</gene>
<reference evidence="2" key="1">
    <citation type="submission" date="2018-07" db="EMBL/GenBank/DDBJ databases">
        <title>Genome Structure of the Opportunistic Pathogen Paracoccus yeei (Alphaproteobacteria) and Identification of Putative Virulence Factors.</title>
        <authorList>
            <person name="Lasek R."/>
            <person name="Szuplewska M."/>
            <person name="Mitura M."/>
            <person name="Decewicz P."/>
            <person name="Chmielowska C."/>
            <person name="Pawlot A."/>
            <person name="Sentkowska D."/>
            <person name="Czarnecki J."/>
            <person name="Bartosik D."/>
        </authorList>
    </citation>
    <scope>NUCLEOTIDE SEQUENCE [LARGE SCALE GENOMIC DNA]</scope>
    <source>
        <strain evidence="2">CCUG 32053</strain>
    </source>
</reference>
<dbReference type="AlphaFoldDB" id="A0A386UKN0"/>
<dbReference type="Proteomes" id="UP000272010">
    <property type="component" value="Chromosome"/>
</dbReference>
<protein>
    <submittedName>
        <fullName evidence="1">Uncharacterized protein</fullName>
    </submittedName>
</protein>
<evidence type="ECO:0000313" key="1">
    <source>
        <dbReference type="EMBL" id="AYF01257.1"/>
    </source>
</evidence>
<sequence length="74" mass="8273">MSDDLTKRIARTWAAIDGNLAPFEACAKDATQDHADGHFSKYMMQADELLRRSGLAMEMYQLRAESAPSMQHLG</sequence>
<proteinExistence type="predicted"/>
<organism evidence="1 2">
    <name type="scientific">Paracoccus yeei</name>
    <dbReference type="NCBI Taxonomy" id="147645"/>
    <lineage>
        <taxon>Bacteria</taxon>
        <taxon>Pseudomonadati</taxon>
        <taxon>Pseudomonadota</taxon>
        <taxon>Alphaproteobacteria</taxon>
        <taxon>Rhodobacterales</taxon>
        <taxon>Paracoccaceae</taxon>
        <taxon>Paracoccus</taxon>
    </lineage>
</organism>
<dbReference type="RefSeq" id="WP_120441654.1">
    <property type="nucleotide sequence ID" value="NZ_CAJGAB010000053.1"/>
</dbReference>
<evidence type="ECO:0000313" key="2">
    <source>
        <dbReference type="Proteomes" id="UP000272010"/>
    </source>
</evidence>
<name>A0A386UKN0_9RHOB</name>
<accession>A0A386UKN0</accession>